<evidence type="ECO:0000313" key="4">
    <source>
        <dbReference type="Proteomes" id="UP000095591"/>
    </source>
</evidence>
<dbReference type="EMBL" id="CYXP01000007">
    <property type="protein sequence ID" value="CUN25028.1"/>
    <property type="molecule type" value="Genomic_DNA"/>
</dbReference>
<organism evidence="3 4">
    <name type="scientific">Parabacteroides distasonis</name>
    <dbReference type="NCBI Taxonomy" id="823"/>
    <lineage>
        <taxon>Bacteria</taxon>
        <taxon>Pseudomonadati</taxon>
        <taxon>Bacteroidota</taxon>
        <taxon>Bacteroidia</taxon>
        <taxon>Bacteroidales</taxon>
        <taxon>Tannerellaceae</taxon>
        <taxon>Parabacteroides</taxon>
    </lineage>
</organism>
<sequence length="533" mass="61256">MVNRTLFLFIIFMIYSGSAAFGRLQVLGLFADNMVIQREELIVIQGTALPQEAIRVTFHESIVSCHTDANGTWKLELPAAKAGGPYVLTIQTAREVLSFENVLVGDIWLASGQSNMEHPMEGWKWLPHSSIYRYKEEISDSDYPDIRLFSVPKYPAAVEIEDVPEKRWEIANPQTIRTFSSIAWFFAKELHKRLRIPIGIINCSWAGTSILTWESKEVLNQFKDSLNDIRPSTIPDRDKVMKAFMSNQQRKCQISIPRDEQVQEIHELPHSAWETIELNNMRSSLPNVIWLRKEIDIPETYAKESLTLSLGVLNRQSILFFNGKEIGEFMYPEPAITRVPRSCICPGKNELLIRLAQPFGAPSVKGDKSCFFISTRDTAYKTELTGKWELTIADHISQPQPEYQNNLGALFNGMIHPCLNHNIKGIIWYQGENDVWKPDLYADMFKSLITDWRNKWRKKEMPFLYVQISLIPGPEMFGDESVQQTFRKKQQISLANTGMVYSLDIGDPYDVHPRNKKVIGERLAEQAFRTAYK</sequence>
<dbReference type="SUPFAM" id="SSF52266">
    <property type="entry name" value="SGNH hydrolase"/>
    <property type="match status" value="1"/>
</dbReference>
<dbReference type="GO" id="GO:0001681">
    <property type="term" value="F:sialate O-acetylesterase activity"/>
    <property type="evidence" value="ECO:0007669"/>
    <property type="project" value="InterPro"/>
</dbReference>
<feature type="domain" description="Sialate O-acetylesterase" evidence="2">
    <location>
        <begin position="419"/>
        <end position="527"/>
    </location>
</feature>
<protein>
    <submittedName>
        <fullName evidence="3">Domain of uncharacterized function (DUF303)</fullName>
    </submittedName>
</protein>
<dbReference type="Gene3D" id="3.40.50.1110">
    <property type="entry name" value="SGNH hydrolase"/>
    <property type="match status" value="2"/>
</dbReference>
<dbReference type="AlphaFoldDB" id="A0A173VGH0"/>
<dbReference type="InterPro" id="IPR036514">
    <property type="entry name" value="SGNH_hydro_sf"/>
</dbReference>
<accession>A0A173VGH0</accession>
<dbReference type="Proteomes" id="UP000095591">
    <property type="component" value="Unassembled WGS sequence"/>
</dbReference>
<proteinExistence type="predicted"/>
<dbReference type="InterPro" id="IPR039329">
    <property type="entry name" value="SIAE"/>
</dbReference>
<dbReference type="Pfam" id="PF03629">
    <property type="entry name" value="SASA"/>
    <property type="match status" value="1"/>
</dbReference>
<keyword evidence="1" id="KW-0378">Hydrolase</keyword>
<name>A0A173VGH0_PARDI</name>
<evidence type="ECO:0000259" key="2">
    <source>
        <dbReference type="Pfam" id="PF03629"/>
    </source>
</evidence>
<evidence type="ECO:0000313" key="3">
    <source>
        <dbReference type="EMBL" id="CUN25028.1"/>
    </source>
</evidence>
<dbReference type="InterPro" id="IPR005181">
    <property type="entry name" value="SASA"/>
</dbReference>
<dbReference type="InterPro" id="IPR008979">
    <property type="entry name" value="Galactose-bd-like_sf"/>
</dbReference>
<evidence type="ECO:0000256" key="1">
    <source>
        <dbReference type="ARBA" id="ARBA00022801"/>
    </source>
</evidence>
<reference evidence="3 4" key="1">
    <citation type="submission" date="2015-09" db="EMBL/GenBank/DDBJ databases">
        <authorList>
            <consortium name="Pathogen Informatics"/>
        </authorList>
    </citation>
    <scope>NUCLEOTIDE SEQUENCE [LARGE SCALE GENOMIC DNA]</scope>
    <source>
        <strain evidence="3 4">2789STDY5608872</strain>
    </source>
</reference>
<dbReference type="PANTHER" id="PTHR22901:SF0">
    <property type="entry name" value="SIALATE O-ACETYLESTERASE"/>
    <property type="match status" value="1"/>
</dbReference>
<dbReference type="PANTHER" id="PTHR22901">
    <property type="entry name" value="SIALATE O-ACETYLESTERASE"/>
    <property type="match status" value="1"/>
</dbReference>
<dbReference type="SUPFAM" id="SSF49785">
    <property type="entry name" value="Galactose-binding domain-like"/>
    <property type="match status" value="1"/>
</dbReference>
<gene>
    <name evidence="3" type="ORF">ERS852429_02886</name>
</gene>
<dbReference type="GO" id="GO:0005975">
    <property type="term" value="P:carbohydrate metabolic process"/>
    <property type="evidence" value="ECO:0007669"/>
    <property type="project" value="TreeGrafter"/>
</dbReference>